<dbReference type="FunFam" id="3.30.70.120:FF:000006">
    <property type="entry name" value="GTP cyclohydrolase 1 type 2 homolog"/>
    <property type="match status" value="1"/>
</dbReference>
<dbReference type="Proteomes" id="UP000565468">
    <property type="component" value="Unassembled WGS sequence"/>
</dbReference>
<dbReference type="Gene3D" id="3.30.70.120">
    <property type="match status" value="1"/>
</dbReference>
<dbReference type="SUPFAM" id="SSF102705">
    <property type="entry name" value="NIF3 (NGG1p interacting factor 3)-like"/>
    <property type="match status" value="1"/>
</dbReference>
<organism evidence="6 7">
    <name type="scientific">Paenibacillus lemnae</name>
    <dbReference type="NCBI Taxonomy" id="1330551"/>
    <lineage>
        <taxon>Bacteria</taxon>
        <taxon>Bacillati</taxon>
        <taxon>Bacillota</taxon>
        <taxon>Bacilli</taxon>
        <taxon>Bacillales</taxon>
        <taxon>Paenibacillaceae</taxon>
        <taxon>Paenibacillus</taxon>
    </lineage>
</organism>
<evidence type="ECO:0000256" key="1">
    <source>
        <dbReference type="ARBA" id="ARBA00006964"/>
    </source>
</evidence>
<evidence type="ECO:0000256" key="2">
    <source>
        <dbReference type="ARBA" id="ARBA00022112"/>
    </source>
</evidence>
<sequence length="371" mass="40625">MLAKGQAVIQCMEQLAPKHAAEPDDRIGLQLGTLQKDIKHVMIALDVTEEVVDEAVKTGVDLIIAHHAIIYRPLKGLQTDTPMGKVYEKLIKSDIAVYISHTNLDITEGGMNDWMAEALGIENTVSVQDVHQESLFKLVVFVPKSHHQEVLDAVLNAGAGHLGQYSHCSFNMDGFGTFMPQEGSEPFIGQQGSLERVNEVRLETIVPKGIQKKVVQAMLKAHPYEEAAYDLYPLEQKGRTLGLGRVGELREPVTLKQLAETVKQNLDVPHVRVVGNPDTLLKKAAVIGGSGGKFMHAAMFRGADVLVTGDIDYHTALDAVAAGLCIIDPGHNAEKIMKEKVALWLADQLQAHRYDTLVSASKVNTEPFTFM</sequence>
<evidence type="ECO:0000256" key="4">
    <source>
        <dbReference type="PIRNR" id="PIRNR037489"/>
    </source>
</evidence>
<feature type="binding site" evidence="5">
    <location>
        <position position="105"/>
    </location>
    <ligand>
        <name>a divalent metal cation</name>
        <dbReference type="ChEBI" id="CHEBI:60240"/>
        <label>1</label>
    </ligand>
</feature>
<dbReference type="FunFam" id="3.40.1390.30:FF:000001">
    <property type="entry name" value="GTP cyclohydrolase 1 type 2"/>
    <property type="match status" value="1"/>
</dbReference>
<keyword evidence="7" id="KW-1185">Reference proteome</keyword>
<proteinExistence type="inferred from homology"/>
<evidence type="ECO:0000313" key="6">
    <source>
        <dbReference type="EMBL" id="NMO94815.1"/>
    </source>
</evidence>
<dbReference type="Gene3D" id="3.40.1390.30">
    <property type="entry name" value="NIF3 (NGG1p interacting factor 3)-like"/>
    <property type="match status" value="1"/>
</dbReference>
<evidence type="ECO:0000256" key="3">
    <source>
        <dbReference type="ARBA" id="ARBA00022723"/>
    </source>
</evidence>
<comment type="similarity">
    <text evidence="1 4">Belongs to the GTP cyclohydrolase I type 2/NIF3 family.</text>
</comment>
<accession>A0A848M251</accession>
<keyword evidence="3 4" id="KW-0479">Metal-binding</keyword>
<dbReference type="GO" id="GO:0046872">
    <property type="term" value="F:metal ion binding"/>
    <property type="evidence" value="ECO:0007669"/>
    <property type="project" value="UniProtKB-UniRule"/>
</dbReference>
<evidence type="ECO:0000256" key="5">
    <source>
        <dbReference type="PIRSR" id="PIRSR602678-1"/>
    </source>
</evidence>
<dbReference type="GO" id="GO:0005737">
    <property type="term" value="C:cytoplasm"/>
    <property type="evidence" value="ECO:0007669"/>
    <property type="project" value="TreeGrafter"/>
</dbReference>
<dbReference type="RefSeq" id="WP_169503505.1">
    <property type="nucleotide sequence ID" value="NZ_JABBPN010000002.1"/>
</dbReference>
<reference evidence="6 7" key="1">
    <citation type="submission" date="2020-04" db="EMBL/GenBank/DDBJ databases">
        <title>Paenibacillus algicola sp. nov., a novel marine bacterium producing alginate lyase.</title>
        <authorList>
            <person name="Huang H."/>
        </authorList>
    </citation>
    <scope>NUCLEOTIDE SEQUENCE [LARGE SCALE GENOMIC DNA]</scope>
    <source>
        <strain evidence="6 7">L7-75</strain>
    </source>
</reference>
<dbReference type="PIRSF" id="PIRSF037489">
    <property type="entry name" value="UCP037489_NIF3_YqfO"/>
    <property type="match status" value="1"/>
</dbReference>
<evidence type="ECO:0000313" key="7">
    <source>
        <dbReference type="Proteomes" id="UP000565468"/>
    </source>
</evidence>
<dbReference type="PANTHER" id="PTHR13799">
    <property type="entry name" value="NGG1 INTERACTING FACTOR 3"/>
    <property type="match status" value="1"/>
</dbReference>
<feature type="binding site" evidence="5">
    <location>
        <position position="331"/>
    </location>
    <ligand>
        <name>a divalent metal cation</name>
        <dbReference type="ChEBI" id="CHEBI:60240"/>
        <label>1</label>
    </ligand>
</feature>
<dbReference type="PANTHER" id="PTHR13799:SF14">
    <property type="entry name" value="GTP CYCLOHYDROLASE 1 TYPE 2 HOMOLOG"/>
    <property type="match status" value="1"/>
</dbReference>
<feature type="binding site" evidence="5">
    <location>
        <position position="66"/>
    </location>
    <ligand>
        <name>a divalent metal cation</name>
        <dbReference type="ChEBI" id="CHEBI:60240"/>
        <label>1</label>
    </ligand>
</feature>
<dbReference type="InterPro" id="IPR036069">
    <property type="entry name" value="DUF34/NIF3_sf"/>
</dbReference>
<dbReference type="EMBL" id="JABBPN010000002">
    <property type="protein sequence ID" value="NMO94815.1"/>
    <property type="molecule type" value="Genomic_DNA"/>
</dbReference>
<dbReference type="NCBIfam" id="TIGR00486">
    <property type="entry name" value="YbgI_SA1388"/>
    <property type="match status" value="1"/>
</dbReference>
<dbReference type="InterPro" id="IPR017221">
    <property type="entry name" value="DUF34/NIF3_bac"/>
</dbReference>
<dbReference type="AlphaFoldDB" id="A0A848M251"/>
<dbReference type="InterPro" id="IPR015867">
    <property type="entry name" value="N-reg_PII/ATP_PRibTrfase_C"/>
</dbReference>
<feature type="binding site" evidence="5">
    <location>
        <position position="67"/>
    </location>
    <ligand>
        <name>a divalent metal cation</name>
        <dbReference type="ChEBI" id="CHEBI:60240"/>
        <label>1</label>
    </ligand>
</feature>
<comment type="caution">
    <text evidence="6">The sequence shown here is derived from an EMBL/GenBank/DDBJ whole genome shotgun (WGS) entry which is preliminary data.</text>
</comment>
<feature type="binding site" evidence="5">
    <location>
        <position position="334"/>
    </location>
    <ligand>
        <name>a divalent metal cation</name>
        <dbReference type="ChEBI" id="CHEBI:60240"/>
        <label>1</label>
    </ligand>
</feature>
<name>A0A848M251_PAELE</name>
<gene>
    <name evidence="6" type="ORF">HII30_03305</name>
</gene>
<dbReference type="InterPro" id="IPR002678">
    <property type="entry name" value="DUF34/NIF3"/>
</dbReference>
<dbReference type="Pfam" id="PF01784">
    <property type="entry name" value="DUF34_NIF3"/>
    <property type="match status" value="1"/>
</dbReference>
<protein>
    <recommendedName>
        <fullName evidence="2 4">GTP cyclohydrolase 1 type 2 homolog</fullName>
    </recommendedName>
</protein>